<proteinExistence type="predicted"/>
<comment type="caution">
    <text evidence="2">The sequence shown here is derived from an EMBL/GenBank/DDBJ whole genome shotgun (WGS) entry which is preliminary data.</text>
</comment>
<feature type="compositionally biased region" description="Basic residues" evidence="1">
    <location>
        <begin position="159"/>
        <end position="170"/>
    </location>
</feature>
<feature type="compositionally biased region" description="Basic residues" evidence="1">
    <location>
        <begin position="110"/>
        <end position="125"/>
    </location>
</feature>
<feature type="compositionally biased region" description="Basic residues" evidence="1">
    <location>
        <begin position="209"/>
        <end position="223"/>
    </location>
</feature>
<dbReference type="Proteomes" id="UP000659654">
    <property type="component" value="Unassembled WGS sequence"/>
</dbReference>
<evidence type="ECO:0000313" key="3">
    <source>
        <dbReference type="Proteomes" id="UP000659654"/>
    </source>
</evidence>
<name>A0A7I8XKG0_BURXY</name>
<keyword evidence="3" id="KW-1185">Reference proteome</keyword>
<dbReference type="EMBL" id="CAJFDI010000005">
    <property type="protein sequence ID" value="CAD5229980.1"/>
    <property type="molecule type" value="Genomic_DNA"/>
</dbReference>
<feature type="region of interest" description="Disordered" evidence="1">
    <location>
        <begin position="1"/>
        <end position="342"/>
    </location>
</feature>
<reference evidence="2" key="1">
    <citation type="submission" date="2020-09" db="EMBL/GenBank/DDBJ databases">
        <authorList>
            <person name="Kikuchi T."/>
        </authorList>
    </citation>
    <scope>NUCLEOTIDE SEQUENCE</scope>
    <source>
        <strain evidence="2">Ka4C1</strain>
    </source>
</reference>
<dbReference type="EMBL" id="CAJFCV020000005">
    <property type="protein sequence ID" value="CAG9120801.1"/>
    <property type="molecule type" value="Genomic_DNA"/>
</dbReference>
<feature type="compositionally biased region" description="Basic and acidic residues" evidence="1">
    <location>
        <begin position="16"/>
        <end position="88"/>
    </location>
</feature>
<dbReference type="OrthoDB" id="5867922at2759"/>
<dbReference type="AlphaFoldDB" id="A0A7I8XKG0"/>
<evidence type="ECO:0000313" key="2">
    <source>
        <dbReference type="EMBL" id="CAD5229980.1"/>
    </source>
</evidence>
<dbReference type="SMR" id="A0A7I8XKG0"/>
<gene>
    <name evidence="2" type="ORF">BXYJ_LOCUS10758</name>
</gene>
<dbReference type="Proteomes" id="UP000582659">
    <property type="component" value="Unassembled WGS sequence"/>
</dbReference>
<sequence length="374" mass="42612">MADKSSAKVRSPSQEKALDEKIEQIQRKNKELEERSKVRQSEAKQIHQVKTIEGKKEKKESSPKAEKKERPEKENSESRNSNGREWDTGKTPAEQWKMNVPEFGDGAATSRRRRFGPGHGRRRPNPRPGFQHDDRFAANGDAEKVEGAESGENPDSRPPRRFNNRRRGPRAPREPKEGEEGVAEGEARLPGQRRGPPRHHEEGHEQGHHYHGGHGQQRPHRGGPKRDIFERVAKVDENGEAVPFRGPRPRRGPPRPITARKPFEPRSKAPRSNADPKRRSAASENGENTEKPVEGRPPRRNPHGRRPRPQQSEEKGENGEVQAVKKRKVYKPRPNRPVPDKVQVRQVVRQMVGRVCAEERREKKGIAAAKETEL</sequence>
<feature type="compositionally biased region" description="Basic and acidic residues" evidence="1">
    <location>
        <begin position="288"/>
        <end position="297"/>
    </location>
</feature>
<feature type="compositionally biased region" description="Basic and acidic residues" evidence="1">
    <location>
        <begin position="198"/>
        <end position="208"/>
    </location>
</feature>
<evidence type="ECO:0000256" key="1">
    <source>
        <dbReference type="SAM" id="MobiDB-lite"/>
    </source>
</evidence>
<feature type="compositionally biased region" description="Basic and acidic residues" evidence="1">
    <location>
        <begin position="224"/>
        <end position="237"/>
    </location>
</feature>
<accession>A0A7I8XKG0</accession>
<protein>
    <submittedName>
        <fullName evidence="2">(pine wood nematode) hypothetical protein</fullName>
    </submittedName>
</protein>
<feature type="compositionally biased region" description="Basic residues" evidence="1">
    <location>
        <begin position="324"/>
        <end position="334"/>
    </location>
</feature>
<feature type="compositionally biased region" description="Basic and acidic residues" evidence="1">
    <location>
        <begin position="130"/>
        <end position="147"/>
    </location>
</feature>
<feature type="compositionally biased region" description="Basic residues" evidence="1">
    <location>
        <begin position="298"/>
        <end position="308"/>
    </location>
</feature>
<organism evidence="2 3">
    <name type="scientific">Bursaphelenchus xylophilus</name>
    <name type="common">Pinewood nematode worm</name>
    <name type="synonym">Aphelenchoides xylophilus</name>
    <dbReference type="NCBI Taxonomy" id="6326"/>
    <lineage>
        <taxon>Eukaryota</taxon>
        <taxon>Metazoa</taxon>
        <taxon>Ecdysozoa</taxon>
        <taxon>Nematoda</taxon>
        <taxon>Chromadorea</taxon>
        <taxon>Rhabditida</taxon>
        <taxon>Tylenchina</taxon>
        <taxon>Tylenchomorpha</taxon>
        <taxon>Aphelenchoidea</taxon>
        <taxon>Aphelenchoididae</taxon>
        <taxon>Bursaphelenchus</taxon>
    </lineage>
</organism>